<feature type="region of interest" description="Disordered" evidence="1">
    <location>
        <begin position="1"/>
        <end position="102"/>
    </location>
</feature>
<proteinExistence type="predicted"/>
<sequence>MRPSPRLPPCSLPPRPAATIRESPRFQPPTTLPSRLTSLPPSMSTASSAPLAGSAARQQGSFCTTPLHGAPAASGRCSESQTSTLSGKERTRTLTEIEGEEA</sequence>
<feature type="compositionally biased region" description="Pro residues" evidence="1">
    <location>
        <begin position="1"/>
        <end position="16"/>
    </location>
</feature>
<dbReference type="HOGENOM" id="CLU_2281963_0_0_1"/>
<reference evidence="2" key="2">
    <citation type="submission" date="2018-04" db="EMBL/GenBank/DDBJ databases">
        <title>OnivRS2 (Oryza nivara Reference Sequence Version 2).</title>
        <authorList>
            <person name="Zhang J."/>
            <person name="Kudrna D."/>
            <person name="Lee S."/>
            <person name="Talag J."/>
            <person name="Rajasekar S."/>
            <person name="Welchert J."/>
            <person name="Hsing Y.-I."/>
            <person name="Wing R.A."/>
        </authorList>
    </citation>
    <scope>NUCLEOTIDE SEQUENCE [LARGE SCALE GENOMIC DNA]</scope>
</reference>
<evidence type="ECO:0000313" key="3">
    <source>
        <dbReference type="Proteomes" id="UP000006591"/>
    </source>
</evidence>
<accession>A0A0E0IVI4</accession>
<keyword evidence="3" id="KW-1185">Reference proteome</keyword>
<evidence type="ECO:0000313" key="2">
    <source>
        <dbReference type="EnsemblPlants" id="ONIVA10G18670.1"/>
    </source>
</evidence>
<evidence type="ECO:0000256" key="1">
    <source>
        <dbReference type="SAM" id="MobiDB-lite"/>
    </source>
</evidence>
<dbReference type="EnsemblPlants" id="ONIVA10G18670.1">
    <property type="protein sequence ID" value="ONIVA10G18670.1"/>
    <property type="gene ID" value="ONIVA10G18670"/>
</dbReference>
<reference evidence="2" key="1">
    <citation type="submission" date="2015-04" db="UniProtKB">
        <authorList>
            <consortium name="EnsemblPlants"/>
        </authorList>
    </citation>
    <scope>IDENTIFICATION</scope>
    <source>
        <strain evidence="2">SL10</strain>
    </source>
</reference>
<dbReference type="Proteomes" id="UP000006591">
    <property type="component" value="Chromosome 10"/>
</dbReference>
<dbReference type="Gramene" id="ONIVA10G18670.1">
    <property type="protein sequence ID" value="ONIVA10G18670.1"/>
    <property type="gene ID" value="ONIVA10G18670"/>
</dbReference>
<protein>
    <submittedName>
        <fullName evidence="2">Uncharacterized protein</fullName>
    </submittedName>
</protein>
<name>A0A0E0IVI4_ORYNI</name>
<organism evidence="2">
    <name type="scientific">Oryza nivara</name>
    <name type="common">Indian wild rice</name>
    <name type="synonym">Oryza sativa f. spontanea</name>
    <dbReference type="NCBI Taxonomy" id="4536"/>
    <lineage>
        <taxon>Eukaryota</taxon>
        <taxon>Viridiplantae</taxon>
        <taxon>Streptophyta</taxon>
        <taxon>Embryophyta</taxon>
        <taxon>Tracheophyta</taxon>
        <taxon>Spermatophyta</taxon>
        <taxon>Magnoliopsida</taxon>
        <taxon>Liliopsida</taxon>
        <taxon>Poales</taxon>
        <taxon>Poaceae</taxon>
        <taxon>BOP clade</taxon>
        <taxon>Oryzoideae</taxon>
        <taxon>Oryzeae</taxon>
        <taxon>Oryzinae</taxon>
        <taxon>Oryza</taxon>
    </lineage>
</organism>
<dbReference type="AlphaFoldDB" id="A0A0E0IVI4"/>
<feature type="compositionally biased region" description="Polar residues" evidence="1">
    <location>
        <begin position="77"/>
        <end position="86"/>
    </location>
</feature>
<feature type="compositionally biased region" description="Polar residues" evidence="1">
    <location>
        <begin position="32"/>
        <end position="48"/>
    </location>
</feature>